<sequence>CMLKIIGDNKHPAPMAVEFVRKLQAFHQASQAAAMPDALQQACQLLNDLQGVCENLDGGDFGPPARELLQRLEKVIDAKGKQWVQRLITEKGGEAAACVAREVLKTPTPFLDGCIGTIAMTYDASAQNIDEVDTTAAAESFTALAALMPLFAKLCSVQQEFLPPEKVTSCDRFVTKITAVMAELLGGFNNSIGQLKQLAEKYRPVRGAAAKWEMEPVKWMFTGDSDVDADTQIMLELRSELIEMCKGAEKVIAIGTGARIAEPFKALCDQATALCKDMKDLRQDVALSVGTMMAADVLLNPKHTNPKATIEKSMRFVTSTLGVTHADLENISPKLTSQLAQFKDEPSDKKRAKPAEPKPGKSSSHLVRFWHGHVSDLWSVSESVSD</sequence>
<accession>A0A813ASA5</accession>
<evidence type="ECO:0000313" key="2">
    <source>
        <dbReference type="EMBL" id="CAE7879427.1"/>
    </source>
</evidence>
<proteinExistence type="predicted"/>
<reference evidence="2" key="1">
    <citation type="submission" date="2021-02" db="EMBL/GenBank/DDBJ databases">
        <authorList>
            <person name="Dougan E. K."/>
            <person name="Rhodes N."/>
            <person name="Thang M."/>
            <person name="Chan C."/>
        </authorList>
    </citation>
    <scope>NUCLEOTIDE SEQUENCE</scope>
</reference>
<evidence type="ECO:0000313" key="3">
    <source>
        <dbReference type="Proteomes" id="UP000601435"/>
    </source>
</evidence>
<gene>
    <name evidence="2" type="ORF">SNEC2469_LOCUS28793</name>
</gene>
<feature type="region of interest" description="Disordered" evidence="1">
    <location>
        <begin position="342"/>
        <end position="367"/>
    </location>
</feature>
<name>A0A813ASA5_9DINO</name>
<evidence type="ECO:0000256" key="1">
    <source>
        <dbReference type="SAM" id="MobiDB-lite"/>
    </source>
</evidence>
<keyword evidence="3" id="KW-1185">Reference proteome</keyword>
<feature type="compositionally biased region" description="Basic and acidic residues" evidence="1">
    <location>
        <begin position="342"/>
        <end position="359"/>
    </location>
</feature>
<comment type="caution">
    <text evidence="2">The sequence shown here is derived from an EMBL/GenBank/DDBJ whole genome shotgun (WGS) entry which is preliminary data.</text>
</comment>
<dbReference type="AlphaFoldDB" id="A0A813ASA5"/>
<dbReference type="OrthoDB" id="10589604at2759"/>
<dbReference type="Proteomes" id="UP000601435">
    <property type="component" value="Unassembled WGS sequence"/>
</dbReference>
<protein>
    <submittedName>
        <fullName evidence="2">Uncharacterized protein</fullName>
    </submittedName>
</protein>
<organism evidence="2 3">
    <name type="scientific">Symbiodinium necroappetens</name>
    <dbReference type="NCBI Taxonomy" id="1628268"/>
    <lineage>
        <taxon>Eukaryota</taxon>
        <taxon>Sar</taxon>
        <taxon>Alveolata</taxon>
        <taxon>Dinophyceae</taxon>
        <taxon>Suessiales</taxon>
        <taxon>Symbiodiniaceae</taxon>
        <taxon>Symbiodinium</taxon>
    </lineage>
</organism>
<feature type="non-terminal residue" evidence="2">
    <location>
        <position position="1"/>
    </location>
</feature>
<dbReference type="EMBL" id="CAJNJA010063367">
    <property type="protein sequence ID" value="CAE7879427.1"/>
    <property type="molecule type" value="Genomic_DNA"/>
</dbReference>